<comment type="caution">
    <text evidence="2">The sequence shown here is derived from an EMBL/GenBank/DDBJ whole genome shotgun (WGS) entry which is preliminary data.</text>
</comment>
<gene>
    <name evidence="2" type="ORF">AB835_12785</name>
</gene>
<feature type="transmembrane region" description="Helical" evidence="1">
    <location>
        <begin position="6"/>
        <end position="27"/>
    </location>
</feature>
<name>A0A1D2QM96_9GAMM</name>
<keyword evidence="1" id="KW-0472">Membrane</keyword>
<dbReference type="Proteomes" id="UP000242502">
    <property type="component" value="Unassembled WGS sequence"/>
</dbReference>
<keyword evidence="1" id="KW-1133">Transmembrane helix</keyword>
<sequence length="137" mass="15512">MEEEGASIIYIKNFLITFLMISFSFSVKAGRGDSNFYVAFKSCRIDFPSTVEKVAERDFLTAYRFSDPNVFLTITKYISPAGSSNETQILKSYMVNDLTVEHYKLEKPVFVVHDGVKKVVINSANDSFVNELVSSCY</sequence>
<accession>A0A1D2QM96</accession>
<evidence type="ECO:0000256" key="1">
    <source>
        <dbReference type="SAM" id="Phobius"/>
    </source>
</evidence>
<evidence type="ECO:0000313" key="2">
    <source>
        <dbReference type="EMBL" id="ODS22696.1"/>
    </source>
</evidence>
<keyword evidence="1" id="KW-0812">Transmembrane</keyword>
<evidence type="ECO:0000313" key="3">
    <source>
        <dbReference type="Proteomes" id="UP000242502"/>
    </source>
</evidence>
<dbReference type="EMBL" id="MDLC01000057">
    <property type="protein sequence ID" value="ODS22696.1"/>
    <property type="molecule type" value="Genomic_DNA"/>
</dbReference>
<proteinExistence type="predicted"/>
<protein>
    <submittedName>
        <fullName evidence="2">Uncharacterized protein</fullName>
    </submittedName>
</protein>
<dbReference type="STRING" id="62101.AB835_12785"/>
<dbReference type="AlphaFoldDB" id="A0A1D2QM96"/>
<reference evidence="2 3" key="1">
    <citation type="journal article" date="2016" name="Appl. Environ. Microbiol.">
        <title>Lack of Overt Genome Reduction in the Bryostatin-Producing Bryozoan Symbiont "Candidatus Endobugula sertula".</title>
        <authorList>
            <person name="Miller I.J."/>
            <person name="Vanee N."/>
            <person name="Fong S.S."/>
            <person name="Lim-Fong G.E."/>
            <person name="Kwan J.C."/>
        </authorList>
    </citation>
    <scope>NUCLEOTIDE SEQUENCE [LARGE SCALE GENOMIC DNA]</scope>
    <source>
        <strain evidence="2">AB1-4</strain>
    </source>
</reference>
<organism evidence="2 3">
    <name type="scientific">Candidatus Endobugula sertula</name>
    <name type="common">Bugula neritina bacterial symbiont</name>
    <dbReference type="NCBI Taxonomy" id="62101"/>
    <lineage>
        <taxon>Bacteria</taxon>
        <taxon>Pseudomonadati</taxon>
        <taxon>Pseudomonadota</taxon>
        <taxon>Gammaproteobacteria</taxon>
        <taxon>Cellvibrionales</taxon>
        <taxon>Cellvibrionaceae</taxon>
        <taxon>Candidatus Endobugula</taxon>
    </lineage>
</organism>